<reference evidence="3" key="1">
    <citation type="submission" date="2013-09" db="EMBL/GenBank/DDBJ databases">
        <title>The Genome Sequence of Anopheles maculatus species B.</title>
        <authorList>
            <consortium name="The Broad Institute Genomics Platform"/>
            <person name="Neafsey D.E."/>
            <person name="Besansky N."/>
            <person name="Howell P."/>
            <person name="Walton C."/>
            <person name="Young S.K."/>
            <person name="Zeng Q."/>
            <person name="Gargeya S."/>
            <person name="Fitzgerald M."/>
            <person name="Haas B."/>
            <person name="Abouelleil A."/>
            <person name="Allen A.W."/>
            <person name="Alvarado L."/>
            <person name="Arachchi H.M."/>
            <person name="Berlin A.M."/>
            <person name="Chapman S.B."/>
            <person name="Gainer-Dewar J."/>
            <person name="Goldberg J."/>
            <person name="Griggs A."/>
            <person name="Gujja S."/>
            <person name="Hansen M."/>
            <person name="Howarth C."/>
            <person name="Imamovic A."/>
            <person name="Ireland A."/>
            <person name="Larimer J."/>
            <person name="McCowan C."/>
            <person name="Murphy C."/>
            <person name="Pearson M."/>
            <person name="Poon T.W."/>
            <person name="Priest M."/>
            <person name="Roberts A."/>
            <person name="Saif S."/>
            <person name="Shea T."/>
            <person name="Sisk P."/>
            <person name="Sykes S."/>
            <person name="Wortman J."/>
            <person name="Nusbaum C."/>
            <person name="Birren B."/>
        </authorList>
    </citation>
    <scope>NUCLEOTIDE SEQUENCE [LARGE SCALE GENOMIC DNA]</scope>
    <source>
        <strain evidence="3">maculatus3</strain>
    </source>
</reference>
<dbReference type="EnsemblMetazoa" id="AMAM005121-RA">
    <property type="protein sequence ID" value="AMAM005121-PA"/>
    <property type="gene ID" value="AMAM005121"/>
</dbReference>
<reference evidence="2" key="2">
    <citation type="submission" date="2020-05" db="UniProtKB">
        <authorList>
            <consortium name="EnsemblMetazoa"/>
        </authorList>
    </citation>
    <scope>IDENTIFICATION</scope>
    <source>
        <strain evidence="2">maculatus3</strain>
    </source>
</reference>
<feature type="region of interest" description="Disordered" evidence="1">
    <location>
        <begin position="226"/>
        <end position="251"/>
    </location>
</feature>
<feature type="compositionally biased region" description="Low complexity" evidence="1">
    <location>
        <begin position="172"/>
        <end position="207"/>
    </location>
</feature>
<keyword evidence="3" id="KW-1185">Reference proteome</keyword>
<evidence type="ECO:0000313" key="2">
    <source>
        <dbReference type="EnsemblMetazoa" id="AMAM005121-PA"/>
    </source>
</evidence>
<dbReference type="VEuPathDB" id="VectorBase:AMAM005121"/>
<dbReference type="Proteomes" id="UP000075901">
    <property type="component" value="Unassembled WGS sequence"/>
</dbReference>
<feature type="compositionally biased region" description="Basic and acidic residues" evidence="1">
    <location>
        <begin position="402"/>
        <end position="433"/>
    </location>
</feature>
<protein>
    <submittedName>
        <fullName evidence="2">Uncharacterized protein</fullName>
    </submittedName>
</protein>
<evidence type="ECO:0000256" key="1">
    <source>
        <dbReference type="SAM" id="MobiDB-lite"/>
    </source>
</evidence>
<name>A0A182SEF0_9DIPT</name>
<organism evidence="2 3">
    <name type="scientific">Anopheles maculatus</name>
    <dbReference type="NCBI Taxonomy" id="74869"/>
    <lineage>
        <taxon>Eukaryota</taxon>
        <taxon>Metazoa</taxon>
        <taxon>Ecdysozoa</taxon>
        <taxon>Arthropoda</taxon>
        <taxon>Hexapoda</taxon>
        <taxon>Insecta</taxon>
        <taxon>Pterygota</taxon>
        <taxon>Neoptera</taxon>
        <taxon>Endopterygota</taxon>
        <taxon>Diptera</taxon>
        <taxon>Nematocera</taxon>
        <taxon>Culicoidea</taxon>
        <taxon>Culicidae</taxon>
        <taxon>Anophelinae</taxon>
        <taxon>Anopheles</taxon>
        <taxon>Anopheles maculatus group</taxon>
    </lineage>
</organism>
<evidence type="ECO:0000313" key="3">
    <source>
        <dbReference type="Proteomes" id="UP000075901"/>
    </source>
</evidence>
<proteinExistence type="predicted"/>
<accession>A0A182SEF0</accession>
<sequence>MDDGTNQLRQQNVSFGRHNETAAPNHLPMNHGWVSPAHLSQRLTNANNDSLPEDNDDSEQEEDYQLLVECIQKGMRPGGARGGTTVSQHDSDELLPLTVGAAVQRASNPTTIPKQSSSHSKNVQTTPAMSKGVGAFEVSPGVGSKALNCLPSTRSAIGGRRRAPEANSPQPTDTSDSTDSTTIYFSLPPSSVSSTAATSSSTAGPATYRADRERIVVGAPNMSSARTALTGSDELPMEQPATSDRTDGGTCAKHKNPERMLQSVERLTQELVSQVEERHGRTDPAVCNPIVTGVQFQIGEKVTTVPGGSVVVRLNDSLHGGSRVRMMVDEEGNLESEEPPSILYQMSMPFVQPEPVALGPIDNSSLAPVEAQTKPVTTMVTSRIVKPVRVLSNPGSPKARKLQREPSLSKDADECKAKNTKSQDAKTVKKEQQTKIAKPAMESGPKVSHVRQPAPKGVTVATGRTPAKPSSGSPVHRPPAKTLVPPPYAQRSTTKKLQPEAGKQKRKPTPPVVAGIGIARQDTFVLDKPTLSMHVPKVPPAGATEPQTDGKPVSKIPLPKGDKTNTPSRIPPPKRTLPAGKQSSKLGALKTSPGGGGVLKK</sequence>
<feature type="region of interest" description="Disordered" evidence="1">
    <location>
        <begin position="389"/>
        <end position="516"/>
    </location>
</feature>
<feature type="region of interest" description="Disordered" evidence="1">
    <location>
        <begin position="149"/>
        <end position="207"/>
    </location>
</feature>
<dbReference type="AlphaFoldDB" id="A0A182SEF0"/>
<feature type="region of interest" description="Disordered" evidence="1">
    <location>
        <begin position="530"/>
        <end position="601"/>
    </location>
</feature>